<dbReference type="GO" id="GO:0005576">
    <property type="term" value="C:extracellular region"/>
    <property type="evidence" value="ECO:0007669"/>
    <property type="project" value="TreeGrafter"/>
</dbReference>
<dbReference type="PANTHER" id="PTHR31297:SF17">
    <property type="entry name" value="ENDOGLUCANASE"/>
    <property type="match status" value="1"/>
</dbReference>
<comment type="similarity">
    <text evidence="4">Belongs to the glycosyl hydrolase 5 (cellulase A) family.</text>
</comment>
<dbReference type="OrthoDB" id="6560842at2"/>
<proteinExistence type="inferred from homology"/>
<dbReference type="InterPro" id="IPR050386">
    <property type="entry name" value="Glycosyl_hydrolase_5"/>
</dbReference>
<gene>
    <name evidence="6" type="ORF">A9B99_05970</name>
</gene>
<dbReference type="AlphaFoldDB" id="A0A1B7L3Y3"/>
<keyword evidence="7" id="KW-1185">Reference proteome</keyword>
<name>A0A1B7L3Y3_9ENTR</name>
<feature type="domain" description="Glycoside hydrolase family 5" evidence="5">
    <location>
        <begin position="73"/>
        <end position="289"/>
    </location>
</feature>
<dbReference type="EMBL" id="LYRP01000012">
    <property type="protein sequence ID" value="OAT76861.1"/>
    <property type="molecule type" value="Genomic_DNA"/>
</dbReference>
<accession>A0A1B7L3Y3</accession>
<organism evidence="6 7">
    <name type="scientific">Mangrovibacter phragmitis</name>
    <dbReference type="NCBI Taxonomy" id="1691903"/>
    <lineage>
        <taxon>Bacteria</taxon>
        <taxon>Pseudomonadati</taxon>
        <taxon>Pseudomonadota</taxon>
        <taxon>Gammaproteobacteria</taxon>
        <taxon>Enterobacterales</taxon>
        <taxon>Enterobacteriaceae</taxon>
        <taxon>Mangrovibacter</taxon>
    </lineage>
</organism>
<dbReference type="GO" id="GO:0008422">
    <property type="term" value="F:beta-glucosidase activity"/>
    <property type="evidence" value="ECO:0007669"/>
    <property type="project" value="TreeGrafter"/>
</dbReference>
<dbReference type="GO" id="GO:0009986">
    <property type="term" value="C:cell surface"/>
    <property type="evidence" value="ECO:0007669"/>
    <property type="project" value="TreeGrafter"/>
</dbReference>
<evidence type="ECO:0000256" key="1">
    <source>
        <dbReference type="ARBA" id="ARBA00022729"/>
    </source>
</evidence>
<reference evidence="7" key="1">
    <citation type="submission" date="2016-05" db="EMBL/GenBank/DDBJ databases">
        <authorList>
            <person name="Behera P."/>
            <person name="Vaishampayan P."/>
            <person name="Singh N."/>
            <person name="Raina V."/>
            <person name="Suar M."/>
            <person name="Pattnaik A."/>
            <person name="Rastogi G."/>
        </authorList>
    </citation>
    <scope>NUCLEOTIDE SEQUENCE [LARGE SCALE GENOMIC DNA]</scope>
    <source>
        <strain evidence="7">MP23</strain>
    </source>
</reference>
<protein>
    <recommendedName>
        <fullName evidence="5">Glycoside hydrolase family 5 domain-containing protein</fullName>
    </recommendedName>
</protein>
<keyword evidence="2 4" id="KW-0378">Hydrolase</keyword>
<evidence type="ECO:0000259" key="5">
    <source>
        <dbReference type="Pfam" id="PF00150"/>
    </source>
</evidence>
<dbReference type="Pfam" id="PF00150">
    <property type="entry name" value="Cellulase"/>
    <property type="match status" value="1"/>
</dbReference>
<dbReference type="STRING" id="1691903.A9B99_05970"/>
<dbReference type="GO" id="GO:0009251">
    <property type="term" value="P:glucan catabolic process"/>
    <property type="evidence" value="ECO:0007669"/>
    <property type="project" value="TreeGrafter"/>
</dbReference>
<dbReference type="InterPro" id="IPR001547">
    <property type="entry name" value="Glyco_hydro_5"/>
</dbReference>
<dbReference type="InterPro" id="IPR017853">
    <property type="entry name" value="GH"/>
</dbReference>
<keyword evidence="1" id="KW-0732">Signal</keyword>
<evidence type="ECO:0000256" key="2">
    <source>
        <dbReference type="ARBA" id="ARBA00022801"/>
    </source>
</evidence>
<comment type="caution">
    <text evidence="6">The sequence shown here is derived from an EMBL/GenBank/DDBJ whole genome shotgun (WGS) entry which is preliminary data.</text>
</comment>
<evidence type="ECO:0000256" key="3">
    <source>
        <dbReference type="ARBA" id="ARBA00023295"/>
    </source>
</evidence>
<dbReference type="Gene3D" id="3.20.20.80">
    <property type="entry name" value="Glycosidases"/>
    <property type="match status" value="1"/>
</dbReference>
<dbReference type="PANTHER" id="PTHR31297">
    <property type="entry name" value="GLUCAN ENDO-1,6-BETA-GLUCOSIDASE B"/>
    <property type="match status" value="1"/>
</dbReference>
<sequence>MACATPLPAAAPATEALPSVVPAQSATPAPSHLPEGFTARQYAAALGTGMDVDWARTERGIREFDPLVVRDYQQRGLGHVRIRVADDATEQHLLHLRKIVEACEQYGVIPIISYQADEFKSDPTKTNEAKVVAWWDTVSRYFASTHPELGFDIIYEPGEKLNHDQQALNRLYEKVVRDIHHTDPQRMVFIAPRQRATPEDLVNLKWPSQSNGHVLAEWHIFPWGPVKVGNKYPWTTGTVAEKNAIRNRINVALRWQQKTGHVSWVGGWSAGATLKNPVQPSQIAFATFMACGLQQAHIPYALNIDNLFYDGEEGAWRPATAALLQAMIKPDCPPAEAKTPGKTKAHHH</sequence>
<evidence type="ECO:0000313" key="6">
    <source>
        <dbReference type="EMBL" id="OAT76861.1"/>
    </source>
</evidence>
<keyword evidence="3 4" id="KW-0326">Glycosidase</keyword>
<dbReference type="Proteomes" id="UP000078225">
    <property type="component" value="Unassembled WGS sequence"/>
</dbReference>
<evidence type="ECO:0000313" key="7">
    <source>
        <dbReference type="Proteomes" id="UP000078225"/>
    </source>
</evidence>
<evidence type="ECO:0000256" key="4">
    <source>
        <dbReference type="RuleBase" id="RU361153"/>
    </source>
</evidence>
<dbReference type="SUPFAM" id="SSF51445">
    <property type="entry name" value="(Trans)glycosidases"/>
    <property type="match status" value="1"/>
</dbReference>